<dbReference type="EMBL" id="DYDO01000007">
    <property type="protein sequence ID" value="DBA20691.1"/>
    <property type="molecule type" value="Genomic_DNA"/>
</dbReference>
<evidence type="ECO:0000259" key="2">
    <source>
        <dbReference type="PROSITE" id="PS50181"/>
    </source>
</evidence>
<dbReference type="GO" id="GO:0005737">
    <property type="term" value="C:cytoplasm"/>
    <property type="evidence" value="ECO:0007669"/>
    <property type="project" value="TreeGrafter"/>
</dbReference>
<feature type="domain" description="FBA" evidence="3">
    <location>
        <begin position="93"/>
        <end position="270"/>
    </location>
</feature>
<dbReference type="PANTHER" id="PTHR12125">
    <property type="entry name" value="F-BOX ONLY PROTEIN 6-LIKE PROTEIN"/>
    <property type="match status" value="1"/>
</dbReference>
<dbReference type="PROSITE" id="PS51114">
    <property type="entry name" value="FBA"/>
    <property type="match status" value="1"/>
</dbReference>
<accession>A0AAV3A8G2</accession>
<feature type="domain" description="F-box" evidence="2">
    <location>
        <begin position="22"/>
        <end position="69"/>
    </location>
</feature>
<gene>
    <name evidence="4" type="ORF">GDO54_017443</name>
</gene>
<dbReference type="FunFam" id="2.60.120.260:FF:000012">
    <property type="entry name" value="F-box only protein 2"/>
    <property type="match status" value="1"/>
</dbReference>
<evidence type="ECO:0000256" key="1">
    <source>
        <dbReference type="ARBA" id="ARBA00022786"/>
    </source>
</evidence>
<evidence type="ECO:0000313" key="5">
    <source>
        <dbReference type="Proteomes" id="UP001181693"/>
    </source>
</evidence>
<dbReference type="SMART" id="SM00256">
    <property type="entry name" value="FBOX"/>
    <property type="match status" value="1"/>
</dbReference>
<dbReference type="InterPro" id="IPR007397">
    <property type="entry name" value="F-box-assoc_dom"/>
</dbReference>
<name>A0AAV3A8G2_PYXAD</name>
<dbReference type="GO" id="GO:0061630">
    <property type="term" value="F:ubiquitin protein ligase activity"/>
    <property type="evidence" value="ECO:0007669"/>
    <property type="project" value="TreeGrafter"/>
</dbReference>
<dbReference type="GO" id="GO:0036503">
    <property type="term" value="P:ERAD pathway"/>
    <property type="evidence" value="ECO:0007669"/>
    <property type="project" value="TreeGrafter"/>
</dbReference>
<dbReference type="GO" id="GO:0019005">
    <property type="term" value="C:SCF ubiquitin ligase complex"/>
    <property type="evidence" value="ECO:0007669"/>
    <property type="project" value="TreeGrafter"/>
</dbReference>
<dbReference type="AlphaFoldDB" id="A0AAV3A8G2"/>
<keyword evidence="5" id="KW-1185">Reference proteome</keyword>
<dbReference type="Proteomes" id="UP001181693">
    <property type="component" value="Unassembled WGS sequence"/>
</dbReference>
<dbReference type="GO" id="GO:0006516">
    <property type="term" value="P:glycoprotein catabolic process"/>
    <property type="evidence" value="ECO:0007669"/>
    <property type="project" value="TreeGrafter"/>
</dbReference>
<dbReference type="Pfam" id="PF04300">
    <property type="entry name" value="FBA"/>
    <property type="match status" value="1"/>
</dbReference>
<dbReference type="Pfam" id="PF00646">
    <property type="entry name" value="F-box"/>
    <property type="match status" value="1"/>
</dbReference>
<dbReference type="InterPro" id="IPR008979">
    <property type="entry name" value="Galactose-bd-like_sf"/>
</dbReference>
<comment type="caution">
    <text evidence="4">The sequence shown here is derived from an EMBL/GenBank/DDBJ whole genome shotgun (WGS) entry which is preliminary data.</text>
</comment>
<organism evidence="4 5">
    <name type="scientific">Pyxicephalus adspersus</name>
    <name type="common">African bullfrog</name>
    <dbReference type="NCBI Taxonomy" id="30357"/>
    <lineage>
        <taxon>Eukaryota</taxon>
        <taxon>Metazoa</taxon>
        <taxon>Chordata</taxon>
        <taxon>Craniata</taxon>
        <taxon>Vertebrata</taxon>
        <taxon>Euteleostomi</taxon>
        <taxon>Amphibia</taxon>
        <taxon>Batrachia</taxon>
        <taxon>Anura</taxon>
        <taxon>Neobatrachia</taxon>
        <taxon>Ranoidea</taxon>
        <taxon>Pyxicephalidae</taxon>
        <taxon>Pyxicephalinae</taxon>
        <taxon>Pyxicephalus</taxon>
    </lineage>
</organism>
<evidence type="ECO:0000259" key="3">
    <source>
        <dbReference type="PROSITE" id="PS51114"/>
    </source>
</evidence>
<dbReference type="PROSITE" id="PS50181">
    <property type="entry name" value="FBOX"/>
    <property type="match status" value="1"/>
</dbReference>
<evidence type="ECO:0000313" key="4">
    <source>
        <dbReference type="EMBL" id="DBA20691.1"/>
    </source>
</evidence>
<dbReference type="SUPFAM" id="SSF81383">
    <property type="entry name" value="F-box domain"/>
    <property type="match status" value="1"/>
</dbReference>
<proteinExistence type="predicted"/>
<dbReference type="FunFam" id="1.20.1280.50:FF:000002">
    <property type="entry name" value="F-box only protein 44"/>
    <property type="match status" value="1"/>
</dbReference>
<dbReference type="Gene3D" id="1.20.1280.50">
    <property type="match status" value="1"/>
</dbReference>
<reference evidence="4" key="1">
    <citation type="thesis" date="2020" institute="ProQuest LLC" country="789 East Eisenhower Parkway, Ann Arbor, MI, USA">
        <title>Comparative Genomics and Chromosome Evolution.</title>
        <authorList>
            <person name="Mudd A.B."/>
        </authorList>
    </citation>
    <scope>NUCLEOTIDE SEQUENCE</scope>
    <source>
        <strain evidence="4">1538</strain>
        <tissue evidence="4">Blood</tissue>
    </source>
</reference>
<sequence>MGGVSSQSAVGYIQMVRNIVYIMDLDPLPDEVLLLILSFVPAKDLVLHCRCVSHRWKYLIDSPTIWRMKCERMNSTDILRMADMCHSIPWQRLCIKEPFSRNLVCNPCGTEQLQHWTYNNEGDGWAVENNDSEIEGAESQTCFVTSFHWCEKYQIIDLVKEGLWEHFLDVHQPAICISDWYAGRHDCGYMYYLKVQLLAVDKTGVIQEFTKRPDPVPQWNDTKYTQVYHEFHGYGPGVRYVKFLHKGKDLRFWKGWYGARISNSSVLIKWKNMEPCIRKA</sequence>
<dbReference type="InterPro" id="IPR001810">
    <property type="entry name" value="F-box_dom"/>
</dbReference>
<dbReference type="InterPro" id="IPR039752">
    <property type="entry name" value="F-box_only"/>
</dbReference>
<dbReference type="InterPro" id="IPR036047">
    <property type="entry name" value="F-box-like_dom_sf"/>
</dbReference>
<protein>
    <submittedName>
        <fullName evidence="4">Uncharacterized protein</fullName>
    </submittedName>
</protein>
<dbReference type="SMART" id="SM01198">
    <property type="entry name" value="FBA"/>
    <property type="match status" value="1"/>
</dbReference>
<dbReference type="PANTHER" id="PTHR12125:SF9">
    <property type="entry name" value="F-BOX ONLY PROTEIN 27"/>
    <property type="match status" value="1"/>
</dbReference>
<dbReference type="Gene3D" id="2.60.120.260">
    <property type="entry name" value="Galactose-binding domain-like"/>
    <property type="match status" value="1"/>
</dbReference>
<dbReference type="SUPFAM" id="SSF49785">
    <property type="entry name" value="Galactose-binding domain-like"/>
    <property type="match status" value="1"/>
</dbReference>
<dbReference type="GO" id="GO:0031146">
    <property type="term" value="P:SCF-dependent proteasomal ubiquitin-dependent protein catabolic process"/>
    <property type="evidence" value="ECO:0007669"/>
    <property type="project" value="TreeGrafter"/>
</dbReference>
<keyword evidence="1" id="KW-0833">Ubl conjugation pathway</keyword>